<sequence length="376" mass="39952">MKHFTKNAIAIALFATSSLSFADVVVKVGQVSPMSGPIAHLGKDNEAGAILAIEDANAKKIKIAGQVVKFELVSEDDAGDPKTATVVAQKLVDAKVVGVVGHLNSGTSIPASRLYSDAGIPQITPSATNPKYTQQGFKTTFRVVANDVQQGGAMGQFAMKNLKGKNIAIVDDRTAYGQGLADQVEARVKALGGKVVSREYGTDKTTDWMSVLTSIKSRAPDVVLYGGMDATAGPLLQQMRRLGMKTPLVAGDGACSPEMIKLAGNGIDANTYCTIAGVPRDKMPKGKEFYARFKKRFGMDVQTYSPYEYDAMTALITAMQQANSTDPKVFLPKLASIKMPGVTGVIQFTPNGDISNGSVTVHQFENNGWKPVAVVK</sequence>
<dbReference type="RefSeq" id="WP_227180816.1">
    <property type="nucleotide sequence ID" value="NZ_JAJBZT010000005.1"/>
</dbReference>
<name>A0ABS8D769_9NEIS</name>
<evidence type="ECO:0000256" key="2">
    <source>
        <dbReference type="ARBA" id="ARBA00022729"/>
    </source>
</evidence>
<dbReference type="Proteomes" id="UP001165395">
    <property type="component" value="Unassembled WGS sequence"/>
</dbReference>
<dbReference type="CDD" id="cd06342">
    <property type="entry name" value="PBP1_ABC_LIVBP-like"/>
    <property type="match status" value="1"/>
</dbReference>
<dbReference type="Pfam" id="PF13458">
    <property type="entry name" value="Peripla_BP_6"/>
    <property type="match status" value="1"/>
</dbReference>
<proteinExistence type="inferred from homology"/>
<evidence type="ECO:0000313" key="5">
    <source>
        <dbReference type="EMBL" id="MCB6184039.1"/>
    </source>
</evidence>
<dbReference type="InterPro" id="IPR028081">
    <property type="entry name" value="Leu-bd"/>
</dbReference>
<keyword evidence="2 3" id="KW-0732">Signal</keyword>
<comment type="caution">
    <text evidence="5">The sequence shown here is derived from an EMBL/GenBank/DDBJ whole genome shotgun (WGS) entry which is preliminary data.</text>
</comment>
<accession>A0ABS8D769</accession>
<feature type="chain" id="PRO_5046465996" evidence="3">
    <location>
        <begin position="23"/>
        <end position="376"/>
    </location>
</feature>
<dbReference type="InterPro" id="IPR028082">
    <property type="entry name" value="Peripla_BP_I"/>
</dbReference>
<dbReference type="PANTHER" id="PTHR47151:SF2">
    <property type="entry name" value="AMINO ACID BINDING PROTEIN"/>
    <property type="match status" value="1"/>
</dbReference>
<dbReference type="EMBL" id="JAJBZT010000005">
    <property type="protein sequence ID" value="MCB6184039.1"/>
    <property type="molecule type" value="Genomic_DNA"/>
</dbReference>
<evidence type="ECO:0000256" key="3">
    <source>
        <dbReference type="SAM" id="SignalP"/>
    </source>
</evidence>
<dbReference type="Gene3D" id="3.40.50.2300">
    <property type="match status" value="2"/>
</dbReference>
<evidence type="ECO:0000256" key="1">
    <source>
        <dbReference type="ARBA" id="ARBA00010062"/>
    </source>
</evidence>
<protein>
    <submittedName>
        <fullName evidence="5">Branched-chain amino acid ABC transporter substrate-binding protein</fullName>
    </submittedName>
</protein>
<feature type="signal peptide" evidence="3">
    <location>
        <begin position="1"/>
        <end position="22"/>
    </location>
</feature>
<gene>
    <name evidence="5" type="ORF">LIN78_10830</name>
</gene>
<evidence type="ECO:0000313" key="6">
    <source>
        <dbReference type="Proteomes" id="UP001165395"/>
    </source>
</evidence>
<dbReference type="PANTHER" id="PTHR47151">
    <property type="entry name" value="LEU/ILE/VAL-BINDING ABC TRANSPORTER SUBUNIT"/>
    <property type="match status" value="1"/>
</dbReference>
<keyword evidence="6" id="KW-1185">Reference proteome</keyword>
<evidence type="ECO:0000259" key="4">
    <source>
        <dbReference type="Pfam" id="PF13458"/>
    </source>
</evidence>
<feature type="domain" description="Leucine-binding protein" evidence="4">
    <location>
        <begin position="26"/>
        <end position="356"/>
    </location>
</feature>
<comment type="similarity">
    <text evidence="1">Belongs to the leucine-binding protein family.</text>
</comment>
<dbReference type="SUPFAM" id="SSF53822">
    <property type="entry name" value="Periplasmic binding protein-like I"/>
    <property type="match status" value="1"/>
</dbReference>
<reference evidence="5" key="1">
    <citation type="submission" date="2021-10" db="EMBL/GenBank/DDBJ databases">
        <title>The complete genome sequence of Leeia sp. TBRC 13508.</title>
        <authorList>
            <person name="Charoenyingcharoen P."/>
            <person name="Yukphan P."/>
        </authorList>
    </citation>
    <scope>NUCLEOTIDE SEQUENCE</scope>
    <source>
        <strain evidence="5">TBRC 13508</strain>
    </source>
</reference>
<organism evidence="5 6">
    <name type="scientific">Leeia speluncae</name>
    <dbReference type="NCBI Taxonomy" id="2884804"/>
    <lineage>
        <taxon>Bacteria</taxon>
        <taxon>Pseudomonadati</taxon>
        <taxon>Pseudomonadota</taxon>
        <taxon>Betaproteobacteria</taxon>
        <taxon>Neisseriales</taxon>
        <taxon>Leeiaceae</taxon>
        <taxon>Leeia</taxon>
    </lineage>
</organism>